<dbReference type="PANTHER" id="PTHR32494:SF5">
    <property type="entry name" value="ALLANTOATE AMIDOHYDROLASE"/>
    <property type="match status" value="1"/>
</dbReference>
<dbReference type="SUPFAM" id="SSF55031">
    <property type="entry name" value="Bacterial exopeptidase dimerisation domain"/>
    <property type="match status" value="1"/>
</dbReference>
<dbReference type="Gene3D" id="3.30.70.360">
    <property type="match status" value="1"/>
</dbReference>
<dbReference type="NCBIfam" id="NF006769">
    <property type="entry name" value="PRK09290.1-3"/>
    <property type="match status" value="1"/>
</dbReference>
<dbReference type="Proteomes" id="UP000245712">
    <property type="component" value="Unassembled WGS sequence"/>
</dbReference>
<dbReference type="Pfam" id="PF01546">
    <property type="entry name" value="Peptidase_M20"/>
    <property type="match status" value="1"/>
</dbReference>
<accession>A0ABX5KDG8</accession>
<reference evidence="3 4" key="1">
    <citation type="submission" date="2018-05" db="EMBL/GenBank/DDBJ databases">
        <title>Genomic Encyclopedia of Type Strains, Phase IV (KMG-V): Genome sequencing to study the core and pangenomes of soil and plant-associated prokaryotes.</title>
        <authorList>
            <person name="Whitman W."/>
        </authorList>
    </citation>
    <scope>NUCLEOTIDE SEQUENCE [LARGE SCALE GENOMIC DNA]</scope>
    <source>
        <strain evidence="3 4">SCZa-39</strain>
    </source>
</reference>
<protein>
    <submittedName>
        <fullName evidence="3">N-carbamoyl-L-amino-acid hydrolase</fullName>
    </submittedName>
</protein>
<evidence type="ECO:0000256" key="1">
    <source>
        <dbReference type="ARBA" id="ARBA00006153"/>
    </source>
</evidence>
<gene>
    <name evidence="3" type="ORF">C7402_12980</name>
</gene>
<dbReference type="NCBIfam" id="NF006771">
    <property type="entry name" value="PRK09290.1-5"/>
    <property type="match status" value="1"/>
</dbReference>
<dbReference type="CDD" id="cd03884">
    <property type="entry name" value="M20_bAS"/>
    <property type="match status" value="1"/>
</dbReference>
<dbReference type="InterPro" id="IPR010158">
    <property type="entry name" value="Amidase_Cbmase"/>
</dbReference>
<comment type="caution">
    <text evidence="3">The sequence shown here is derived from an EMBL/GenBank/DDBJ whole genome shotgun (WGS) entry which is preliminary data.</text>
</comment>
<evidence type="ECO:0000313" key="4">
    <source>
        <dbReference type="Proteomes" id="UP000245712"/>
    </source>
</evidence>
<proteinExistence type="inferred from homology"/>
<dbReference type="GO" id="GO:0016787">
    <property type="term" value="F:hydrolase activity"/>
    <property type="evidence" value="ECO:0007669"/>
    <property type="project" value="UniProtKB-KW"/>
</dbReference>
<dbReference type="InterPro" id="IPR002933">
    <property type="entry name" value="Peptidase_M20"/>
</dbReference>
<organism evidence="3 4">
    <name type="scientific">Paraburkholderia unamae</name>
    <dbReference type="NCBI Taxonomy" id="219649"/>
    <lineage>
        <taxon>Bacteria</taxon>
        <taxon>Pseudomonadati</taxon>
        <taxon>Pseudomonadota</taxon>
        <taxon>Betaproteobacteria</taxon>
        <taxon>Burkholderiales</taxon>
        <taxon>Burkholderiaceae</taxon>
        <taxon>Paraburkholderia</taxon>
    </lineage>
</organism>
<keyword evidence="2 3" id="KW-0378">Hydrolase</keyword>
<keyword evidence="4" id="KW-1185">Reference proteome</keyword>
<comment type="similarity">
    <text evidence="1">Belongs to the peptidase M20 family.</text>
</comment>
<dbReference type="SUPFAM" id="SSF53187">
    <property type="entry name" value="Zn-dependent exopeptidases"/>
    <property type="match status" value="1"/>
</dbReference>
<name>A0ABX5KDG8_9BURK</name>
<evidence type="ECO:0000313" key="3">
    <source>
        <dbReference type="EMBL" id="PVX71468.1"/>
    </source>
</evidence>
<dbReference type="PANTHER" id="PTHR32494">
    <property type="entry name" value="ALLANTOATE DEIMINASE-RELATED"/>
    <property type="match status" value="1"/>
</dbReference>
<dbReference type="Gene3D" id="3.40.630.10">
    <property type="entry name" value="Zn peptidases"/>
    <property type="match status" value="1"/>
</dbReference>
<dbReference type="NCBIfam" id="TIGR01879">
    <property type="entry name" value="hydantase"/>
    <property type="match status" value="1"/>
</dbReference>
<dbReference type="RefSeq" id="WP_116614382.1">
    <property type="nucleotide sequence ID" value="NZ_CAJZAT010000169.1"/>
</dbReference>
<sequence length="429" mass="45086">MSAALDTLGKLDNPRHVAQESAVPRIDLARLIARIEALAQVGAIAGGGVCRLALSDEDRQGRDLVAGWMRELGLDVTIDAIGNVVGVRAGREALPPVMTGSHIDTVRTGGRYDGNLGVLAGLEVVAALNDAGVVTRRPIAVAFFTNEEGARFAPDMMGSLVFQGGLALDEALRTKGIDGTTVGENLARIGYAGPQPVGGARDVHAFVELHVEQGPLLEHEGLTIGAVTGVQGIHWTEFVVEGTSNHAGTTPMALRHDAGIVAMQIACYAREVARELGGGQLATVGHVKLTPDLVNVIPNRAEFTLDLRNTDADGLAQAVQRVFAFAQEAASAEGVRITHRPLADFAPVAFDERIVARVESIARERGHSVRRMPSGAGHDAQMLARMCPAGMIFVPSVGGLSHNVAEYTHEHDIEAGAGVLLDLLVELAG</sequence>
<dbReference type="PIRSF" id="PIRSF001235">
    <property type="entry name" value="Amidase_carbamoylase"/>
    <property type="match status" value="1"/>
</dbReference>
<dbReference type="EMBL" id="QEOB01000029">
    <property type="protein sequence ID" value="PVX71468.1"/>
    <property type="molecule type" value="Genomic_DNA"/>
</dbReference>
<evidence type="ECO:0000256" key="2">
    <source>
        <dbReference type="ARBA" id="ARBA00022801"/>
    </source>
</evidence>
<dbReference type="InterPro" id="IPR036264">
    <property type="entry name" value="Bact_exopeptidase_dim_dom"/>
</dbReference>